<dbReference type="Proteomes" id="UP000027265">
    <property type="component" value="Unassembled WGS sequence"/>
</dbReference>
<evidence type="ECO:0000313" key="3">
    <source>
        <dbReference type="Proteomes" id="UP000027265"/>
    </source>
</evidence>
<name>A0A067QGK4_9AGAM</name>
<protein>
    <submittedName>
        <fullName evidence="2">Uncharacterized protein</fullName>
    </submittedName>
</protein>
<dbReference type="HOGENOM" id="CLU_2469411_0_0_1"/>
<evidence type="ECO:0000313" key="2">
    <source>
        <dbReference type="EMBL" id="KDQ61741.1"/>
    </source>
</evidence>
<feature type="region of interest" description="Disordered" evidence="1">
    <location>
        <begin position="53"/>
        <end position="88"/>
    </location>
</feature>
<feature type="compositionally biased region" description="Polar residues" evidence="1">
    <location>
        <begin position="79"/>
        <end position="88"/>
    </location>
</feature>
<feature type="compositionally biased region" description="Polar residues" evidence="1">
    <location>
        <begin position="53"/>
        <end position="72"/>
    </location>
</feature>
<reference evidence="3" key="1">
    <citation type="journal article" date="2014" name="Proc. Natl. Acad. Sci. U.S.A.">
        <title>Extensive sampling of basidiomycete genomes demonstrates inadequacy of the white-rot/brown-rot paradigm for wood decay fungi.</title>
        <authorList>
            <person name="Riley R."/>
            <person name="Salamov A.A."/>
            <person name="Brown D.W."/>
            <person name="Nagy L.G."/>
            <person name="Floudas D."/>
            <person name="Held B.W."/>
            <person name="Levasseur A."/>
            <person name="Lombard V."/>
            <person name="Morin E."/>
            <person name="Otillar R."/>
            <person name="Lindquist E.A."/>
            <person name="Sun H."/>
            <person name="LaButti K.M."/>
            <person name="Schmutz J."/>
            <person name="Jabbour D."/>
            <person name="Luo H."/>
            <person name="Baker S.E."/>
            <person name="Pisabarro A.G."/>
            <person name="Walton J.D."/>
            <person name="Blanchette R.A."/>
            <person name="Henrissat B."/>
            <person name="Martin F."/>
            <person name="Cullen D."/>
            <person name="Hibbett D.S."/>
            <person name="Grigoriev I.V."/>
        </authorList>
    </citation>
    <scope>NUCLEOTIDE SEQUENCE [LARGE SCALE GENOMIC DNA]</scope>
    <source>
        <strain evidence="3">MUCL 33604</strain>
    </source>
</reference>
<sequence length="88" mass="9965">MCRSYPHLCNHLVLSQKHPSRNLHPTRVRPTCHCAQTEEGIRIQFGGRTSTIETVQGSQKEAVSPVRSASTTPERRWCTTGSKRVTHR</sequence>
<dbReference type="AlphaFoldDB" id="A0A067QGK4"/>
<dbReference type="InParanoid" id="A0A067QGK4"/>
<dbReference type="EMBL" id="KL197712">
    <property type="protein sequence ID" value="KDQ61741.1"/>
    <property type="molecule type" value="Genomic_DNA"/>
</dbReference>
<proteinExistence type="predicted"/>
<keyword evidence="3" id="KW-1185">Reference proteome</keyword>
<organism evidence="2 3">
    <name type="scientific">Jaapia argillacea MUCL 33604</name>
    <dbReference type="NCBI Taxonomy" id="933084"/>
    <lineage>
        <taxon>Eukaryota</taxon>
        <taxon>Fungi</taxon>
        <taxon>Dikarya</taxon>
        <taxon>Basidiomycota</taxon>
        <taxon>Agaricomycotina</taxon>
        <taxon>Agaricomycetes</taxon>
        <taxon>Agaricomycetidae</taxon>
        <taxon>Jaapiales</taxon>
        <taxon>Jaapiaceae</taxon>
        <taxon>Jaapia</taxon>
    </lineage>
</organism>
<accession>A0A067QGK4</accession>
<gene>
    <name evidence="2" type="ORF">JAAARDRAFT_520465</name>
</gene>
<evidence type="ECO:0000256" key="1">
    <source>
        <dbReference type="SAM" id="MobiDB-lite"/>
    </source>
</evidence>